<keyword evidence="2" id="KW-1185">Reference proteome</keyword>
<dbReference type="RefSeq" id="WP_088270618.1">
    <property type="nucleotide sequence ID" value="NZ_BMKI01000013.1"/>
</dbReference>
<reference evidence="2" key="1">
    <citation type="journal article" date="2019" name="Int. J. Syst. Evol. Microbiol.">
        <title>The Global Catalogue of Microorganisms (GCM) 10K type strain sequencing project: providing services to taxonomists for standard genome sequencing and annotation.</title>
        <authorList>
            <consortium name="The Broad Institute Genomics Platform"/>
            <consortium name="The Broad Institute Genome Sequencing Center for Infectious Disease"/>
            <person name="Wu L."/>
            <person name="Ma J."/>
        </authorList>
    </citation>
    <scope>NUCLEOTIDE SEQUENCE [LARGE SCALE GENOMIC DNA]</scope>
    <source>
        <strain evidence="2">CGMCC 1.15942</strain>
    </source>
</reference>
<comment type="caution">
    <text evidence="1">The sequence shown here is derived from an EMBL/GenBank/DDBJ whole genome shotgun (WGS) entry which is preliminary data.</text>
</comment>
<sequence length="149" mass="17029">MEETKTREFKLHVVRIIDKSTIIINIGDEENEELYRQNLDEFATRIGDKIKVVMPGPMIIDPISKEELGYLDSTKEVLEIIELYPKMALCQKVKRETQTSPSALDMLGSLRGEKIETTQIIPLNVDEFNIEPVELDKTPIQVGDPVIFI</sequence>
<evidence type="ECO:0000313" key="2">
    <source>
        <dbReference type="Proteomes" id="UP000630615"/>
    </source>
</evidence>
<dbReference type="Proteomes" id="UP000630615">
    <property type="component" value="Unassembled WGS sequence"/>
</dbReference>
<evidence type="ECO:0000313" key="1">
    <source>
        <dbReference type="EMBL" id="GGD02423.1"/>
    </source>
</evidence>
<gene>
    <name evidence="1" type="ORF">GCM10011573_34820</name>
</gene>
<protein>
    <submittedName>
        <fullName evidence="1">Uncharacterized protein</fullName>
    </submittedName>
</protein>
<organism evidence="1 2">
    <name type="scientific">Enterococcus wangshanyuanii</name>
    <dbReference type="NCBI Taxonomy" id="2005703"/>
    <lineage>
        <taxon>Bacteria</taxon>
        <taxon>Bacillati</taxon>
        <taxon>Bacillota</taxon>
        <taxon>Bacilli</taxon>
        <taxon>Lactobacillales</taxon>
        <taxon>Enterococcaceae</taxon>
        <taxon>Enterococcus</taxon>
    </lineage>
</organism>
<proteinExistence type="predicted"/>
<dbReference type="EMBL" id="BMKI01000013">
    <property type="protein sequence ID" value="GGD02423.1"/>
    <property type="molecule type" value="Genomic_DNA"/>
</dbReference>
<name>A0ABQ1PRV8_9ENTE</name>
<accession>A0ABQ1PRV8</accession>